<feature type="binding site" evidence="7">
    <location>
        <position position="97"/>
    </location>
    <ligand>
        <name>Mg(2+)</name>
        <dbReference type="ChEBI" id="CHEBI:18420"/>
        <label>1</label>
        <note>catalytic</note>
    </ligand>
</feature>
<dbReference type="GO" id="GO:0046872">
    <property type="term" value="F:metal ion binding"/>
    <property type="evidence" value="ECO:0007669"/>
    <property type="project" value="UniProtKB-KW"/>
</dbReference>
<keyword evidence="10" id="KW-1185">Reference proteome</keyword>
<feature type="binding site" evidence="7">
    <location>
        <position position="77"/>
    </location>
    <ligand>
        <name>Mg(2+)</name>
        <dbReference type="ChEBI" id="CHEBI:18420"/>
        <label>1</label>
        <note>catalytic</note>
    </ligand>
</feature>
<dbReference type="FunCoup" id="C4R8R7">
    <property type="interactions" value="428"/>
</dbReference>
<dbReference type="AlphaFoldDB" id="C4R8R7"/>
<evidence type="ECO:0000256" key="5">
    <source>
        <dbReference type="ARBA" id="ARBA00022801"/>
    </source>
</evidence>
<dbReference type="Pfam" id="PF00459">
    <property type="entry name" value="Inositol_P"/>
    <property type="match status" value="1"/>
</dbReference>
<dbReference type="Proteomes" id="UP000000314">
    <property type="component" value="Chromosome 4"/>
</dbReference>
<dbReference type="SUPFAM" id="SSF56655">
    <property type="entry name" value="Carbohydrate phosphatase"/>
    <property type="match status" value="1"/>
</dbReference>
<reference evidence="9 10" key="1">
    <citation type="journal article" date="2009" name="Nat. Biotechnol.">
        <title>Genome sequence of the recombinant protein production host Pichia pastoris.</title>
        <authorList>
            <person name="De Schutter K."/>
            <person name="Lin Y.C."/>
            <person name="Tiels P."/>
            <person name="Van Hecke A."/>
            <person name="Glinka S."/>
            <person name="Weber-Lehmann J."/>
            <person name="Rouze P."/>
            <person name="Van de Peer Y."/>
            <person name="Callewaert N."/>
        </authorList>
    </citation>
    <scope>NUCLEOTIDE SEQUENCE [LARGE SCALE GENOMIC DNA]</scope>
    <source>
        <strain evidence="10">GS115 / ATCC 20864</strain>
    </source>
</reference>
<protein>
    <recommendedName>
        <fullName evidence="8">Inositol-1-monophosphatase</fullName>
        <ecNumber evidence="8">3.1.3.25</ecNumber>
    </recommendedName>
</protein>
<feature type="binding site" evidence="7">
    <location>
        <position position="95"/>
    </location>
    <ligand>
        <name>Mg(2+)</name>
        <dbReference type="ChEBI" id="CHEBI:18420"/>
        <label>1</label>
        <note>catalytic</note>
    </ligand>
</feature>
<dbReference type="KEGG" id="ppa:PAS_chr4_0730"/>
<gene>
    <name evidence="9" type="ordered locus">PAS_chr4_0730</name>
</gene>
<dbReference type="InParanoid" id="C4R8R7"/>
<dbReference type="InterPro" id="IPR000760">
    <property type="entry name" value="Inositol_monophosphatase-like"/>
</dbReference>
<dbReference type="EC" id="3.1.3.25" evidence="8"/>
<evidence type="ECO:0000313" key="10">
    <source>
        <dbReference type="Proteomes" id="UP000000314"/>
    </source>
</evidence>
<evidence type="ECO:0000313" key="9">
    <source>
        <dbReference type="EMBL" id="CAY71992.1"/>
    </source>
</evidence>
<dbReference type="CDD" id="cd01639">
    <property type="entry name" value="IMPase"/>
    <property type="match status" value="1"/>
</dbReference>
<keyword evidence="6 7" id="KW-0460">Magnesium</keyword>
<evidence type="ECO:0000256" key="2">
    <source>
        <dbReference type="ARBA" id="ARBA00001946"/>
    </source>
</evidence>
<dbReference type="GO" id="GO:0008934">
    <property type="term" value="F:inositol monophosphate 1-phosphatase activity"/>
    <property type="evidence" value="ECO:0007669"/>
    <property type="project" value="InterPro"/>
</dbReference>
<dbReference type="OrthoDB" id="10254945at2759"/>
<sequence length="234" mass="26249">MSVSKEINHDINLDRVLEVLTRVAKEAGAIIKKRNGTTTFDNKKNSVDLVTEVDQQVEDFIKKELLEEFPDFEFFGEESFVPGSRVPLGPTFIVDPIDGTLNFIHEFPFSCTSLGFSINRKPMVGVVYNPHLDLLFTGIRAYGSAAMNLCYMATGAIDGYWENHNSWDCCAAWVLLEETGGIVIHGNNGKYGEPVDVDVNCYFYVRGAPEEDQKKFITSFQEHITGELQGPEIH</sequence>
<dbReference type="PANTHER" id="PTHR20854:SF4">
    <property type="entry name" value="INOSITOL-1-MONOPHOSPHATASE-RELATED"/>
    <property type="match status" value="1"/>
</dbReference>
<evidence type="ECO:0000256" key="6">
    <source>
        <dbReference type="ARBA" id="ARBA00022842"/>
    </source>
</evidence>
<comment type="catalytic activity">
    <reaction evidence="1 8">
        <text>a myo-inositol phosphate + H2O = myo-inositol + phosphate</text>
        <dbReference type="Rhea" id="RHEA:24056"/>
        <dbReference type="ChEBI" id="CHEBI:15377"/>
        <dbReference type="ChEBI" id="CHEBI:17268"/>
        <dbReference type="ChEBI" id="CHEBI:43474"/>
        <dbReference type="ChEBI" id="CHEBI:84139"/>
        <dbReference type="EC" id="3.1.3.25"/>
    </reaction>
</comment>
<accession>C4R8R7</accession>
<evidence type="ECO:0000256" key="7">
    <source>
        <dbReference type="PIRSR" id="PIRSR600760-2"/>
    </source>
</evidence>
<dbReference type="PROSITE" id="PS00629">
    <property type="entry name" value="IMP_1"/>
    <property type="match status" value="1"/>
</dbReference>
<evidence type="ECO:0000256" key="1">
    <source>
        <dbReference type="ARBA" id="ARBA00001033"/>
    </source>
</evidence>
<comment type="pathway">
    <text evidence="8">Polyol metabolism; myo-inositol biosynthesis; myo-inositol from D-glucose 6-phosphate: step 2/2.</text>
</comment>
<keyword evidence="4 7" id="KW-0479">Metal-binding</keyword>
<evidence type="ECO:0000256" key="8">
    <source>
        <dbReference type="RuleBase" id="RU364068"/>
    </source>
</evidence>
<dbReference type="PROSITE" id="PS00630">
    <property type="entry name" value="IMP_2"/>
    <property type="match status" value="1"/>
</dbReference>
<evidence type="ECO:0000256" key="3">
    <source>
        <dbReference type="ARBA" id="ARBA00009759"/>
    </source>
</evidence>
<dbReference type="EMBL" id="FN392322">
    <property type="protein sequence ID" value="CAY71992.1"/>
    <property type="molecule type" value="Genomic_DNA"/>
</dbReference>
<dbReference type="UniPathway" id="UPA00823">
    <property type="reaction ID" value="UER00788"/>
</dbReference>
<evidence type="ECO:0000256" key="4">
    <source>
        <dbReference type="ARBA" id="ARBA00022723"/>
    </source>
</evidence>
<dbReference type="HOGENOM" id="CLU_044118_1_2_1"/>
<dbReference type="Gene3D" id="3.30.540.10">
    <property type="entry name" value="Fructose-1,6-Bisphosphatase, subunit A, domain 1"/>
    <property type="match status" value="1"/>
</dbReference>
<proteinExistence type="inferred from homology"/>
<dbReference type="InterPro" id="IPR020550">
    <property type="entry name" value="Inositol_monophosphatase_CS"/>
</dbReference>
<dbReference type="InterPro" id="IPR020583">
    <property type="entry name" value="Inositol_monoP_metal-BS"/>
</dbReference>
<dbReference type="OMA" id="ERGLHPW"/>
<dbReference type="GO" id="GO:0007165">
    <property type="term" value="P:signal transduction"/>
    <property type="evidence" value="ECO:0007669"/>
    <property type="project" value="TreeGrafter"/>
</dbReference>
<comment type="cofactor">
    <cofactor evidence="2 7 8">
        <name>Mg(2+)</name>
        <dbReference type="ChEBI" id="CHEBI:18420"/>
    </cofactor>
</comment>
<dbReference type="RefSeq" id="XP_002494171.1">
    <property type="nucleotide sequence ID" value="XM_002494126.1"/>
</dbReference>
<dbReference type="PRINTS" id="PR00377">
    <property type="entry name" value="IMPHPHTASES"/>
</dbReference>
<dbReference type="SMR" id="C4R8R7"/>
<name>C4R8R7_KOMPG</name>
<dbReference type="PANTHER" id="PTHR20854">
    <property type="entry name" value="INOSITOL MONOPHOSPHATASE"/>
    <property type="match status" value="1"/>
</dbReference>
<dbReference type="STRING" id="644223.C4R8R7"/>
<dbReference type="GO" id="GO:0006021">
    <property type="term" value="P:inositol biosynthetic process"/>
    <property type="evidence" value="ECO:0007669"/>
    <property type="project" value="UniProtKB-UniPathway"/>
</dbReference>
<dbReference type="GeneID" id="8200625"/>
<organism evidence="9 10">
    <name type="scientific">Komagataella phaffii (strain GS115 / ATCC 20864)</name>
    <name type="common">Yeast</name>
    <name type="synonym">Pichia pastoris</name>
    <dbReference type="NCBI Taxonomy" id="644223"/>
    <lineage>
        <taxon>Eukaryota</taxon>
        <taxon>Fungi</taxon>
        <taxon>Dikarya</taxon>
        <taxon>Ascomycota</taxon>
        <taxon>Saccharomycotina</taxon>
        <taxon>Pichiomycetes</taxon>
        <taxon>Pichiales</taxon>
        <taxon>Pichiaceae</taxon>
        <taxon>Komagataella</taxon>
    </lineage>
</organism>
<comment type="similarity">
    <text evidence="3 8">Belongs to the inositol monophosphatase superfamily.</text>
</comment>
<dbReference type="FunFam" id="3.30.540.10:FF:000004">
    <property type="entry name" value="Inositol-1-monophosphatase"/>
    <property type="match status" value="1"/>
</dbReference>
<feature type="binding site" evidence="7">
    <location>
        <position position="98"/>
    </location>
    <ligand>
        <name>Mg(2+)</name>
        <dbReference type="ChEBI" id="CHEBI:18420"/>
        <label>1</label>
        <note>catalytic</note>
    </ligand>
</feature>
<dbReference type="InterPro" id="IPR033942">
    <property type="entry name" value="IMPase"/>
</dbReference>
<dbReference type="eggNOG" id="KOG2951">
    <property type="taxonomic scope" value="Eukaryota"/>
</dbReference>
<keyword evidence="5 8" id="KW-0378">Hydrolase</keyword>
<dbReference type="GO" id="GO:0046854">
    <property type="term" value="P:phosphatidylinositol phosphate biosynthetic process"/>
    <property type="evidence" value="ECO:0007669"/>
    <property type="project" value="InterPro"/>
</dbReference>